<name>A0A6C0J6S6_9ZZZZ</name>
<organism evidence="1">
    <name type="scientific">viral metagenome</name>
    <dbReference type="NCBI Taxonomy" id="1070528"/>
    <lineage>
        <taxon>unclassified sequences</taxon>
        <taxon>metagenomes</taxon>
        <taxon>organismal metagenomes</taxon>
    </lineage>
</organism>
<sequence>MKIVLILLCLFTLYLFTTCFLPYHVNNQNLKHLKSFRCNPELYNIIKKVKNNYSSSETIRIETSKKITKDNTIIWDRYVVFILLSEWHNYTEAEQIYILDTVGFKLKHIKKILSDNKHNIKPDTDIIIGRENTKGKIYLDFDGKLVCYESNTLINRPTKTYEKSDENNDILTVRDANRDIIGKHYRLNGKNNIYWRSEVKSGTSYYFRPGNMVSIMSNIIDMFKILRSYICV</sequence>
<accession>A0A6C0J6S6</accession>
<reference evidence="1" key="1">
    <citation type="journal article" date="2020" name="Nature">
        <title>Giant virus diversity and host interactions through global metagenomics.</title>
        <authorList>
            <person name="Schulz F."/>
            <person name="Roux S."/>
            <person name="Paez-Espino D."/>
            <person name="Jungbluth S."/>
            <person name="Walsh D.A."/>
            <person name="Denef V.J."/>
            <person name="McMahon K.D."/>
            <person name="Konstantinidis K.T."/>
            <person name="Eloe-Fadrosh E.A."/>
            <person name="Kyrpides N.C."/>
            <person name="Woyke T."/>
        </authorList>
    </citation>
    <scope>NUCLEOTIDE SEQUENCE</scope>
    <source>
        <strain evidence="1">GVMAG-M-3300025860-20</strain>
    </source>
</reference>
<proteinExistence type="predicted"/>
<evidence type="ECO:0000313" key="1">
    <source>
        <dbReference type="EMBL" id="QHU00416.1"/>
    </source>
</evidence>
<dbReference type="EMBL" id="MN740327">
    <property type="protein sequence ID" value="QHU00416.1"/>
    <property type="molecule type" value="Genomic_DNA"/>
</dbReference>
<dbReference type="AlphaFoldDB" id="A0A6C0J6S6"/>
<protein>
    <submittedName>
        <fullName evidence="1">Uncharacterized protein</fullName>
    </submittedName>
</protein>